<dbReference type="PROSITE" id="PS51257">
    <property type="entry name" value="PROKAR_LIPOPROTEIN"/>
    <property type="match status" value="1"/>
</dbReference>
<name>A0A839F620_9GAMM</name>
<feature type="chain" id="PRO_5032395022" description="Lipoprotein" evidence="1">
    <location>
        <begin position="17"/>
        <end position="230"/>
    </location>
</feature>
<evidence type="ECO:0008006" key="4">
    <source>
        <dbReference type="Google" id="ProtNLM"/>
    </source>
</evidence>
<evidence type="ECO:0000313" key="3">
    <source>
        <dbReference type="Proteomes" id="UP000550401"/>
    </source>
</evidence>
<feature type="signal peptide" evidence="1">
    <location>
        <begin position="1"/>
        <end position="16"/>
    </location>
</feature>
<keyword evidence="3" id="KW-1185">Reference proteome</keyword>
<evidence type="ECO:0000256" key="1">
    <source>
        <dbReference type="SAM" id="SignalP"/>
    </source>
</evidence>
<proteinExistence type="predicted"/>
<reference evidence="2 3" key="1">
    <citation type="submission" date="2020-07" db="EMBL/GenBank/DDBJ databases">
        <title>Genomic Encyclopedia of Type Strains, Phase IV (KMG-V): Genome sequencing to study the core and pangenomes of soil and plant-associated prokaryotes.</title>
        <authorList>
            <person name="Whitman W."/>
        </authorList>
    </citation>
    <scope>NUCLEOTIDE SEQUENCE [LARGE SCALE GENOMIC DNA]</scope>
    <source>
        <strain evidence="2 3">RH2WT43</strain>
    </source>
</reference>
<comment type="caution">
    <text evidence="2">The sequence shown here is derived from an EMBL/GenBank/DDBJ whole genome shotgun (WGS) entry which is preliminary data.</text>
</comment>
<sequence>MRTIALASLACAAALAGCSQPRVPDDAQLTALLRGERSQANDAKARIEATAVTCLRTWAGDAKLAQNLPAEVQTDAAKKACREKLDPWFADATRNPQKFTFEEISQPAVVSRVMALYLARAAGGTGAPPPAVLTTTPPAPRPQGTVDLGAAGATLQQTEGVCQRVQQLATSQPANQRARRFADFCVRRVAQLRANMEQAVGRNDKDQLDKLAADAKRLGEIGENAAADKP</sequence>
<gene>
    <name evidence="2" type="ORF">FHW12_001888</name>
</gene>
<accession>A0A839F620</accession>
<protein>
    <recommendedName>
        <fullName evidence="4">Lipoprotein</fullName>
    </recommendedName>
</protein>
<keyword evidence="1" id="KW-0732">Signal</keyword>
<organism evidence="2 3">
    <name type="scientific">Dokdonella fugitiva</name>
    <dbReference type="NCBI Taxonomy" id="328517"/>
    <lineage>
        <taxon>Bacteria</taxon>
        <taxon>Pseudomonadati</taxon>
        <taxon>Pseudomonadota</taxon>
        <taxon>Gammaproteobacteria</taxon>
        <taxon>Lysobacterales</taxon>
        <taxon>Rhodanobacteraceae</taxon>
        <taxon>Dokdonella</taxon>
    </lineage>
</organism>
<dbReference type="RefSeq" id="WP_182530722.1">
    <property type="nucleotide sequence ID" value="NZ_JACGXL010000002.1"/>
</dbReference>
<dbReference type="AlphaFoldDB" id="A0A839F620"/>
<dbReference type="EMBL" id="JACGXL010000002">
    <property type="protein sequence ID" value="MBA8887674.1"/>
    <property type="molecule type" value="Genomic_DNA"/>
</dbReference>
<dbReference type="Proteomes" id="UP000550401">
    <property type="component" value="Unassembled WGS sequence"/>
</dbReference>
<evidence type="ECO:0000313" key="2">
    <source>
        <dbReference type="EMBL" id="MBA8887674.1"/>
    </source>
</evidence>